<evidence type="ECO:0000256" key="1">
    <source>
        <dbReference type="ARBA" id="ARBA00022679"/>
    </source>
</evidence>
<dbReference type="Pfam" id="PF00583">
    <property type="entry name" value="Acetyltransf_1"/>
    <property type="match status" value="1"/>
</dbReference>
<dbReference type="PROSITE" id="PS51186">
    <property type="entry name" value="GNAT"/>
    <property type="match status" value="1"/>
</dbReference>
<evidence type="ECO:0000256" key="2">
    <source>
        <dbReference type="ARBA" id="ARBA00023315"/>
    </source>
</evidence>
<dbReference type="InterPro" id="IPR016181">
    <property type="entry name" value="Acyl_CoA_acyltransferase"/>
</dbReference>
<dbReference type="Gene3D" id="3.40.630.30">
    <property type="match status" value="1"/>
</dbReference>
<feature type="transmembrane region" description="Helical" evidence="3">
    <location>
        <begin position="12"/>
        <end position="28"/>
    </location>
</feature>
<comment type="caution">
    <text evidence="5">The sequence shown here is derived from an EMBL/GenBank/DDBJ whole genome shotgun (WGS) entry which is preliminary data.</text>
</comment>
<accession>A0ABT0N5A7</accession>
<name>A0ABT0N5A7_9GAMM</name>
<reference evidence="5 6" key="1">
    <citation type="submission" date="2022-01" db="EMBL/GenBank/DDBJ databases">
        <title>Whole genome-based taxonomy of the Shewanellaceae.</title>
        <authorList>
            <person name="Martin-Rodriguez A.J."/>
        </authorList>
    </citation>
    <scope>NUCLEOTIDE SEQUENCE [LARGE SCALE GENOMIC DNA]</scope>
    <source>
        <strain evidence="5 6">DSM 21332</strain>
    </source>
</reference>
<dbReference type="CDD" id="cd04301">
    <property type="entry name" value="NAT_SF"/>
    <property type="match status" value="1"/>
</dbReference>
<keyword evidence="3" id="KW-0472">Membrane</keyword>
<evidence type="ECO:0000259" key="4">
    <source>
        <dbReference type="PROSITE" id="PS51186"/>
    </source>
</evidence>
<dbReference type="EMBL" id="JAKIKT010000002">
    <property type="protein sequence ID" value="MCL2913626.1"/>
    <property type="molecule type" value="Genomic_DNA"/>
</dbReference>
<dbReference type="SUPFAM" id="SSF55729">
    <property type="entry name" value="Acyl-CoA N-acyltransferases (Nat)"/>
    <property type="match status" value="1"/>
</dbReference>
<evidence type="ECO:0000313" key="5">
    <source>
        <dbReference type="EMBL" id="MCL2913626.1"/>
    </source>
</evidence>
<keyword evidence="3" id="KW-1133">Transmembrane helix</keyword>
<organism evidence="5 6">
    <name type="scientific">Shewanella corallii</name>
    <dbReference type="NCBI Taxonomy" id="560080"/>
    <lineage>
        <taxon>Bacteria</taxon>
        <taxon>Pseudomonadati</taxon>
        <taxon>Pseudomonadota</taxon>
        <taxon>Gammaproteobacteria</taxon>
        <taxon>Alteromonadales</taxon>
        <taxon>Shewanellaceae</taxon>
        <taxon>Shewanella</taxon>
    </lineage>
</organism>
<feature type="transmembrane region" description="Helical" evidence="3">
    <location>
        <begin position="91"/>
        <end position="111"/>
    </location>
</feature>
<protein>
    <submittedName>
        <fullName evidence="5">GNAT family N-acetyltransferase</fullName>
    </submittedName>
</protein>
<keyword evidence="1" id="KW-0808">Transferase</keyword>
<dbReference type="Proteomes" id="UP001202831">
    <property type="component" value="Unassembled WGS sequence"/>
</dbReference>
<dbReference type="PANTHER" id="PTHR43072:SF23">
    <property type="entry name" value="UPF0039 PROTEIN C11D3.02C"/>
    <property type="match status" value="1"/>
</dbReference>
<dbReference type="InterPro" id="IPR000182">
    <property type="entry name" value="GNAT_dom"/>
</dbReference>
<sequence>MNKFITSYVSELYVVLIGIGLANVLFNIEFSYTNIIPLLTACLVTLYISFYWWDWVNHIESNFIETMSEFIIDFLILISLFFLFINYNSPILLATNLLLISLLDLLWVFHFQIHKKKLDLKWISRKIIVTSIFSLLVTTIFYSQNQFDEKLLSFIVMGVSIIVKKTFFKDIATNIDTITFRKARKSDTRELQFIAAESKLSNNNSDSFIINNPDFSILNDNQSRIIVAVKDRKICGYLIMDDFKDMEYGEDLNYLIEDEMASIKSQSTMIIEQIAVKKSHRGQGIAKHLINHAIHHCSSINLVSFVAIAPHKNSPSINLHEKLGFVRIGKFSSDNFKSIENYQSILYSYKRC</sequence>
<proteinExistence type="predicted"/>
<gene>
    <name evidence="5" type="ORF">L2725_07460</name>
</gene>
<evidence type="ECO:0000313" key="6">
    <source>
        <dbReference type="Proteomes" id="UP001202831"/>
    </source>
</evidence>
<feature type="transmembrane region" description="Helical" evidence="3">
    <location>
        <begin position="34"/>
        <end position="54"/>
    </location>
</feature>
<keyword evidence="3" id="KW-0812">Transmembrane</keyword>
<keyword evidence="2" id="KW-0012">Acyltransferase</keyword>
<evidence type="ECO:0000256" key="3">
    <source>
        <dbReference type="SAM" id="Phobius"/>
    </source>
</evidence>
<feature type="transmembrane region" description="Helical" evidence="3">
    <location>
        <begin position="66"/>
        <end position="85"/>
    </location>
</feature>
<feature type="domain" description="N-acetyltransferase" evidence="4">
    <location>
        <begin position="178"/>
        <end position="352"/>
    </location>
</feature>
<dbReference type="RefSeq" id="WP_249248355.1">
    <property type="nucleotide sequence ID" value="NZ_JAKIKT010000002.1"/>
</dbReference>
<keyword evidence="6" id="KW-1185">Reference proteome</keyword>
<dbReference type="PANTHER" id="PTHR43072">
    <property type="entry name" value="N-ACETYLTRANSFERASE"/>
    <property type="match status" value="1"/>
</dbReference>